<organism evidence="1 2">
    <name type="scientific">Lacrimispora celerecrescens</name>
    <dbReference type="NCBI Taxonomy" id="29354"/>
    <lineage>
        <taxon>Bacteria</taxon>
        <taxon>Bacillati</taxon>
        <taxon>Bacillota</taxon>
        <taxon>Clostridia</taxon>
        <taxon>Lachnospirales</taxon>
        <taxon>Lachnospiraceae</taxon>
        <taxon>Lacrimispora</taxon>
    </lineage>
</organism>
<dbReference type="SUPFAM" id="SSF55144">
    <property type="entry name" value="LigT-like"/>
    <property type="match status" value="1"/>
</dbReference>
<dbReference type="Proteomes" id="UP000028525">
    <property type="component" value="Unassembled WGS sequence"/>
</dbReference>
<dbReference type="Pfam" id="PF13563">
    <property type="entry name" value="2_5_RNA_ligase2"/>
    <property type="match status" value="1"/>
</dbReference>
<dbReference type="PANTHER" id="PTHR40037">
    <property type="entry name" value="PHOSPHOESTERASE YJCG-RELATED"/>
    <property type="match status" value="1"/>
</dbReference>
<gene>
    <name evidence="1" type="ORF">IO98_11905</name>
</gene>
<reference evidence="1 2" key="1">
    <citation type="submission" date="2014-07" db="EMBL/GenBank/DDBJ databases">
        <title>Draft genome of Clostridium celerecrescens 152B isolated from sediments associated with methane hydrate from Krishna Godavari basin.</title>
        <authorList>
            <person name="Honkalas V.S."/>
            <person name="Dabir A.P."/>
            <person name="Arora P."/>
            <person name="Dhakephalkar P.K."/>
        </authorList>
    </citation>
    <scope>NUCLEOTIDE SEQUENCE [LARGE SCALE GENOMIC DNA]</scope>
    <source>
        <strain evidence="1 2">152B</strain>
    </source>
</reference>
<dbReference type="Gene3D" id="3.90.1140.10">
    <property type="entry name" value="Cyclic phosphodiesterase"/>
    <property type="match status" value="1"/>
</dbReference>
<name>A0A084JLK0_9FIRM</name>
<evidence type="ECO:0000313" key="1">
    <source>
        <dbReference type="EMBL" id="KEZ89834.1"/>
    </source>
</evidence>
<comment type="caution">
    <text evidence="1">The sequence shown here is derived from an EMBL/GenBank/DDBJ whole genome shotgun (WGS) entry which is preliminary data.</text>
</comment>
<proteinExistence type="predicted"/>
<dbReference type="InterPro" id="IPR050580">
    <property type="entry name" value="2H_phosphoesterase_YjcG-like"/>
</dbReference>
<protein>
    <recommendedName>
        <fullName evidence="3">2'-5' RNA ligase</fullName>
    </recommendedName>
</protein>
<dbReference type="AlphaFoldDB" id="A0A084JLK0"/>
<dbReference type="RefSeq" id="WP_038281212.1">
    <property type="nucleotide sequence ID" value="NZ_JPME01000014.1"/>
</dbReference>
<evidence type="ECO:0008006" key="3">
    <source>
        <dbReference type="Google" id="ProtNLM"/>
    </source>
</evidence>
<dbReference type="InterPro" id="IPR009097">
    <property type="entry name" value="Cyclic_Pdiesterase"/>
</dbReference>
<dbReference type="EMBL" id="JPME01000014">
    <property type="protein sequence ID" value="KEZ89834.1"/>
    <property type="molecule type" value="Genomic_DNA"/>
</dbReference>
<accession>A0A084JLK0</accession>
<evidence type="ECO:0000313" key="2">
    <source>
        <dbReference type="Proteomes" id="UP000028525"/>
    </source>
</evidence>
<dbReference type="PANTHER" id="PTHR40037:SF1">
    <property type="entry name" value="PHOSPHOESTERASE SAOUHSC_00951-RELATED"/>
    <property type="match status" value="1"/>
</dbReference>
<dbReference type="STRING" id="29354.IO98_11905"/>
<sequence>MDTRTIMIFPEFHNMDVIHFYRDQYDPLSAFVRPHITLVFPFQSNMSNDRLDKHIKDKLMNIKSFELILHGVSKHPDELGNYLFLDIIEGKEHIHEIHEKLYSDQLEEYKKGCPYTPHLTLGNLDSIDKLDKAYLDVSICDETFRTVINTISVEMIGPQGESLIISEHKLSE</sequence>
<keyword evidence="2" id="KW-1185">Reference proteome</keyword>
<dbReference type="OrthoDB" id="1524661at2"/>